<feature type="disulfide bond" evidence="10">
    <location>
        <begin position="1670"/>
        <end position="1679"/>
    </location>
</feature>
<comment type="subcellular location">
    <subcellularLocation>
        <location evidence="1">Secreted</location>
    </subcellularLocation>
</comment>
<proteinExistence type="predicted"/>
<evidence type="ECO:0000256" key="5">
    <source>
        <dbReference type="ARBA" id="ARBA00022729"/>
    </source>
</evidence>
<dbReference type="OrthoDB" id="283575at2759"/>
<dbReference type="SMART" id="SM00179">
    <property type="entry name" value="EGF_CA"/>
    <property type="match status" value="15"/>
</dbReference>
<dbReference type="InterPro" id="IPR035914">
    <property type="entry name" value="Sperma_CUB_dom_sf"/>
</dbReference>
<dbReference type="Gene3D" id="2.10.25.10">
    <property type="entry name" value="Laminin"/>
    <property type="match status" value="15"/>
</dbReference>
<dbReference type="InterPro" id="IPR009030">
    <property type="entry name" value="Growth_fac_rcpt_cys_sf"/>
</dbReference>
<feature type="disulfide bond" evidence="10">
    <location>
        <begin position="202"/>
        <end position="211"/>
    </location>
</feature>
<dbReference type="Pfam" id="PF00008">
    <property type="entry name" value="EGF"/>
    <property type="match status" value="13"/>
</dbReference>
<dbReference type="SMART" id="SM00042">
    <property type="entry name" value="CUB"/>
    <property type="match status" value="1"/>
</dbReference>
<organism evidence="13 14">
    <name type="scientific">Strongylocentrotus purpuratus</name>
    <name type="common">Purple sea urchin</name>
    <dbReference type="NCBI Taxonomy" id="7668"/>
    <lineage>
        <taxon>Eukaryota</taxon>
        <taxon>Metazoa</taxon>
        <taxon>Echinodermata</taxon>
        <taxon>Eleutherozoa</taxon>
        <taxon>Echinozoa</taxon>
        <taxon>Echinoidea</taxon>
        <taxon>Euechinoidea</taxon>
        <taxon>Echinacea</taxon>
        <taxon>Camarodonta</taxon>
        <taxon>Echinidea</taxon>
        <taxon>Strongylocentrotidae</taxon>
        <taxon>Strongylocentrotus</taxon>
    </lineage>
</organism>
<dbReference type="Proteomes" id="UP000007110">
    <property type="component" value="Unassembled WGS sequence"/>
</dbReference>
<evidence type="ECO:0000256" key="6">
    <source>
        <dbReference type="ARBA" id="ARBA00022737"/>
    </source>
</evidence>
<evidence type="ECO:0000256" key="4">
    <source>
        <dbReference type="ARBA" id="ARBA00022536"/>
    </source>
</evidence>
<dbReference type="InterPro" id="IPR000859">
    <property type="entry name" value="CUB_dom"/>
</dbReference>
<keyword evidence="14" id="KW-1185">Reference proteome</keyword>
<dbReference type="InterPro" id="IPR000152">
    <property type="entry name" value="EGF-type_Asp/Asn_hydroxyl_site"/>
</dbReference>
<dbReference type="SUPFAM" id="SSF49854">
    <property type="entry name" value="Spermadhesin, CUB domain"/>
    <property type="match status" value="1"/>
</dbReference>
<sequence length="1810" mass="189769">MKLVGLTVVLVMGLAQVMTVTAVGECAANGNCNGNGVCSDEGFYGDYTCSCNDNFEGRDCEIPSTITRCGENIDEMNAVIESAHPIGHRVYCAFYVNIHGVNKINLTVDSFDFEAEKDVLEYGVGPTVAVGPVLEFDNNVPFNIEQVQGNSFYLAIFTDKNIFSDGFRISLSADGDDCLSVMTPCQNGGACIDGWQNYTCDCPPGFQGEFCEIDVDDCRSVPCQNAGTCNTLLTGGYTCDCLISYTGTNCETGVVIVDLTTPSVSSIYQVYEGLTAQSLTFDLTFSPSPLNTFSIGGGSTSGLWQVNGFFSPSSNGLTMVGGQTLSLSAAQQATLWNPPSDTTISSIQATSISVPSGVLCSDMQYFCARLEKGSNPSPNFELIGSPTASALLGCTPVTCRGVEISGSSLAISSGQLLEGISGQTVTANFNLQSVAGSGGVSGSNLWQFTAFASQNADGSGARSFTSNVPVSAALGRTGVTSGSVSQFNSLSFNMDLSGNINCDSVPYICITAAKSPSANPDFSITGVPNNDVFTACQQVSCRGVELTSSSASVSGFVREGLSNNLPFSVSIGSNSQAGTAVGSGLWRVTAFASGNSLGAGTRYGQSDILLNSFQAGTTLNAGSTETISSLSFPLNLANGPTCSELGYVCVIVEKGDSPSPDFDLTPASITTCTQVECRGVEISSNSLTFTSGSLREGVSGQSVVFNLQMSPTTTSGAVSGSNLWRFTAFGSADSAGINPTTSTFNVGLNGQGNVGVTPGSQSSFSGLNFPLDLSGNINCDDVPYICVTAAKGPSASPDFTLSGVPNDDIFTTCRQVSCRGVEISSTSTTVTGSVNDGQSNNVPFSITLNPNSNGGTAVGTGLWMITAFASANSDGSGSRYDASTINLSPSQAGTTLNYFSSASISGLTYPLDLSNGPACSMFSYICTEVVRGTSPSPDFTLTPTSIISCTPVDCSGVLIISSSLSAPSYVLEGESNTVDLSISLTSDPTGGSATGTGLWKVTAFASSDSQGNGPRYDSQTLTLSTTQGATPLNPGVPATISGLSYVLDTRNSPTCSQFDYICVEVEKGDNPSPDFQLEPTTTTACTQVDCRGVDISQLSITLDSSEVFHGQTNNVIMDILATANGNYGSISGNNLWVLTTWLSNNQLGSGRIEEDNPTLRSDLVTLPVNSGQTAVFMDVNYLLDLTVSPTCNQFSYVCVELARNPGASVDFELTGDLMACTPLTCTDIDECESGPCMNGGTCNDLVNGYTCNCRAGFTGVFCQININECLSGPCQNGGTCFDRVNSYMCQCVPGFTGSNCQIDINECLSFPCQNGAACSDLINAYSCACLPGYTGPRCDTDINECNSSPCQNGGTCSDFVNQYQCQCILGFTGTNCETNINECASIPCRNGGTCTDLINMFTCACQPGFTGTYCEIDINECSSNPCSQGNCIDRVNAYECVCFAGYTGVNCDININECASSPCLNGAQCVDEVNMFRCVCVPGFTGVLCETNINECLSGPCQNGGTCNDQVNQYTCACQSGFTGTWCEININECLSGPCLNSGTCLDGINRYTCQCAPGFTGLFCQININECASDPCLNSGNCVDGVNMYVCLCTSEWTGNRCEISLNACRSSPCQYGGTCVNTGTNYICECNPGYAGINCEIDINECSSLPCLNGGQCIDGIAMFTCQCQQGFSGMFCQDVGYCDLEGVWYNELNDRITLTGTTTGMLLGDYKDSVELLTGYTAATVVVGYANRNCDFPSFGFVVTRDNGLSTTSWSGQCHLCDGEEVLYTTWTNTQRVTTCVEVKRATLIGQDKWTRYQQSTAPREDP</sequence>
<dbReference type="GO" id="GO:0003008">
    <property type="term" value="P:system process"/>
    <property type="evidence" value="ECO:0007669"/>
    <property type="project" value="UniProtKB-ARBA"/>
</dbReference>
<dbReference type="PROSITE" id="PS50026">
    <property type="entry name" value="EGF_3"/>
    <property type="match status" value="15"/>
</dbReference>
<evidence type="ECO:0000256" key="8">
    <source>
        <dbReference type="ARBA" id="ARBA00023180"/>
    </source>
</evidence>
<feature type="disulfide bond" evidence="10">
    <location>
        <begin position="1405"/>
        <end position="1414"/>
    </location>
</feature>
<dbReference type="Pfam" id="PF01382">
    <property type="entry name" value="Avidin"/>
    <property type="match status" value="1"/>
</dbReference>
<keyword evidence="8" id="KW-0325">Glycoprotein</keyword>
<feature type="chain" id="PRO_5029446363" description="EGF-like domain-containing protein" evidence="11">
    <location>
        <begin position="23"/>
        <end position="1810"/>
    </location>
</feature>
<dbReference type="GO" id="GO:0005112">
    <property type="term" value="F:Notch binding"/>
    <property type="evidence" value="ECO:0000318"/>
    <property type="project" value="GO_Central"/>
</dbReference>
<dbReference type="SUPFAM" id="SSF50876">
    <property type="entry name" value="Avidin/streptavidin"/>
    <property type="match status" value="1"/>
</dbReference>
<dbReference type="RefSeq" id="XP_781372.4">
    <property type="nucleotide sequence ID" value="XM_776279.5"/>
</dbReference>
<dbReference type="InterPro" id="IPR036896">
    <property type="entry name" value="Avidin-like_sf"/>
</dbReference>
<feature type="domain" description="EGF-like" evidence="12">
    <location>
        <begin position="1644"/>
        <end position="1680"/>
    </location>
</feature>
<feature type="domain" description="EGF-like" evidence="12">
    <location>
        <begin position="1417"/>
        <end position="1452"/>
    </location>
</feature>
<dbReference type="InParanoid" id="A0A7M7RA06"/>
<evidence type="ECO:0000259" key="12">
    <source>
        <dbReference type="PROSITE" id="PS50026"/>
    </source>
</evidence>
<feature type="disulfide bond" evidence="10">
    <location>
        <begin position="1594"/>
        <end position="1603"/>
    </location>
</feature>
<feature type="disulfide bond" evidence="10">
    <location>
        <begin position="1253"/>
        <end position="1262"/>
    </location>
</feature>
<feature type="domain" description="EGF-like" evidence="12">
    <location>
        <begin position="1227"/>
        <end position="1263"/>
    </location>
</feature>
<dbReference type="SUPFAM" id="SSF57196">
    <property type="entry name" value="EGF/Laminin"/>
    <property type="match status" value="8"/>
</dbReference>
<feature type="domain" description="EGF-like" evidence="12">
    <location>
        <begin position="1303"/>
        <end position="1339"/>
    </location>
</feature>
<feature type="disulfide bond" evidence="10">
    <location>
        <begin position="1421"/>
        <end position="1431"/>
    </location>
</feature>
<feature type="domain" description="EGF-like" evidence="12">
    <location>
        <begin position="1492"/>
        <end position="1528"/>
    </location>
</feature>
<feature type="disulfide bond" evidence="9">
    <location>
        <begin position="1685"/>
        <end position="1761"/>
    </location>
</feature>
<feature type="disulfide bond" evidence="10">
    <location>
        <begin position="32"/>
        <end position="49"/>
    </location>
</feature>
<feature type="disulfide bond" evidence="10">
    <location>
        <begin position="1291"/>
        <end position="1300"/>
    </location>
</feature>
<feature type="disulfide bond" evidence="10">
    <location>
        <begin position="1329"/>
        <end position="1338"/>
    </location>
</feature>
<dbReference type="EnsemblMetazoa" id="XM_776279">
    <property type="protein sequence ID" value="XP_781372"/>
    <property type="gene ID" value="LOC575916"/>
</dbReference>
<evidence type="ECO:0000256" key="1">
    <source>
        <dbReference type="ARBA" id="ARBA00004613"/>
    </source>
</evidence>
<feature type="domain" description="EGF-like" evidence="12">
    <location>
        <begin position="1379"/>
        <end position="1415"/>
    </location>
</feature>
<name>A0A7M7RA06_STRPU</name>
<dbReference type="FunFam" id="2.10.25.10:FF:000004">
    <property type="entry name" value="Neurogenic locus notch 1"/>
    <property type="match status" value="5"/>
</dbReference>
<dbReference type="PROSITE" id="PS51326">
    <property type="entry name" value="AVIDIN_2"/>
    <property type="match status" value="1"/>
</dbReference>
<dbReference type="PROSITE" id="PS00010">
    <property type="entry name" value="ASX_HYDROXYL"/>
    <property type="match status" value="13"/>
</dbReference>
<dbReference type="PROSITE" id="PS00022">
    <property type="entry name" value="EGF_1"/>
    <property type="match status" value="15"/>
</dbReference>
<dbReference type="Gene3D" id="2.40.128.30">
    <property type="entry name" value="Avidin-like"/>
    <property type="match status" value="1"/>
</dbReference>
<dbReference type="GO" id="GO:0051241">
    <property type="term" value="P:negative regulation of multicellular organismal process"/>
    <property type="evidence" value="ECO:0007669"/>
    <property type="project" value="UniProtKB-ARBA"/>
</dbReference>
<feature type="disulfide bond" evidence="10">
    <location>
        <begin position="1480"/>
        <end position="1489"/>
    </location>
</feature>
<dbReference type="SMART" id="SM00181">
    <property type="entry name" value="EGF"/>
    <property type="match status" value="15"/>
</dbReference>
<evidence type="ECO:0000256" key="7">
    <source>
        <dbReference type="ARBA" id="ARBA00023157"/>
    </source>
</evidence>
<dbReference type="InterPro" id="IPR005469">
    <property type="entry name" value="Avidin"/>
</dbReference>
<feature type="signal peptide" evidence="11">
    <location>
        <begin position="1"/>
        <end position="22"/>
    </location>
</feature>
<feature type="domain" description="EGF-like" evidence="12">
    <location>
        <begin position="1606"/>
        <end position="1642"/>
    </location>
</feature>
<dbReference type="FunFam" id="2.10.25.10:FF:000122">
    <property type="entry name" value="Protein crumbs homolog 2"/>
    <property type="match status" value="1"/>
</dbReference>
<dbReference type="InterPro" id="IPR001881">
    <property type="entry name" value="EGF-like_Ca-bd_dom"/>
</dbReference>
<dbReference type="GO" id="GO:0051240">
    <property type="term" value="P:positive regulation of multicellular organismal process"/>
    <property type="evidence" value="ECO:0007669"/>
    <property type="project" value="UniProtKB-ARBA"/>
</dbReference>
<comment type="caution">
    <text evidence="10">Lacks conserved residue(s) required for the propagation of feature annotation.</text>
</comment>
<evidence type="ECO:0000256" key="9">
    <source>
        <dbReference type="PIRSR" id="PIRSR605468-51"/>
    </source>
</evidence>
<keyword evidence="2" id="KW-0217">Developmental protein</keyword>
<evidence type="ECO:0000256" key="11">
    <source>
        <dbReference type="SAM" id="SignalP"/>
    </source>
</evidence>
<dbReference type="InterPro" id="IPR000742">
    <property type="entry name" value="EGF"/>
</dbReference>
<keyword evidence="5 11" id="KW-0732">Signal</keyword>
<dbReference type="PANTHER" id="PTHR12916:SF9">
    <property type="entry name" value="NEUROGENIC LOCUS NOTCH HOMOLOG PROTEIN 1-RELATED"/>
    <property type="match status" value="1"/>
</dbReference>
<feature type="disulfide bond" evidence="10">
    <location>
        <begin position="51"/>
        <end position="60"/>
    </location>
</feature>
<dbReference type="PROSITE" id="PS01187">
    <property type="entry name" value="EGF_CA"/>
    <property type="match status" value="5"/>
</dbReference>
<dbReference type="PRINTS" id="PR00709">
    <property type="entry name" value="AVIDIN"/>
</dbReference>
<dbReference type="GO" id="GO:0005576">
    <property type="term" value="C:extracellular region"/>
    <property type="evidence" value="ECO:0007669"/>
    <property type="project" value="UniProtKB-SubCell"/>
</dbReference>
<dbReference type="SUPFAM" id="SSF57184">
    <property type="entry name" value="Growth factor receptor domain"/>
    <property type="match status" value="2"/>
</dbReference>
<feature type="disulfide bond" evidence="10">
    <location>
        <begin position="1367"/>
        <end position="1376"/>
    </location>
</feature>
<evidence type="ECO:0000313" key="13">
    <source>
        <dbReference type="EnsemblMetazoa" id="XP_781372"/>
    </source>
</evidence>
<evidence type="ECO:0000256" key="10">
    <source>
        <dbReference type="PROSITE-ProRule" id="PRU00076"/>
    </source>
</evidence>
<dbReference type="OMA" id="SGNINCD"/>
<dbReference type="FunFam" id="2.10.25.10:FF:000434">
    <property type="entry name" value="Predicted protein"/>
    <property type="match status" value="1"/>
</dbReference>
<dbReference type="InterPro" id="IPR005468">
    <property type="entry name" value="Avidin/str"/>
</dbReference>
<feature type="domain" description="EGF-like" evidence="12">
    <location>
        <begin position="1454"/>
        <end position="1490"/>
    </location>
</feature>
<keyword evidence="7 9" id="KW-1015">Disulfide bond</keyword>
<accession>A0A7M7RA06</accession>
<keyword evidence="3" id="KW-0964">Secreted</keyword>
<evidence type="ECO:0000256" key="2">
    <source>
        <dbReference type="ARBA" id="ARBA00022473"/>
    </source>
</evidence>
<feature type="disulfide bond" evidence="10">
    <location>
        <begin position="1632"/>
        <end position="1641"/>
    </location>
</feature>
<feature type="disulfide bond" evidence="10">
    <location>
        <begin position="1518"/>
        <end position="1527"/>
    </location>
</feature>
<feature type="domain" description="EGF-like" evidence="12">
    <location>
        <begin position="1341"/>
        <end position="1377"/>
    </location>
</feature>
<dbReference type="KEGG" id="spu:575916"/>
<protein>
    <recommendedName>
        <fullName evidence="12">EGF-like domain-containing protein</fullName>
    </recommendedName>
</protein>
<dbReference type="FunFam" id="2.10.25.10:FF:000143">
    <property type="entry name" value="Protein crumbs 1"/>
    <property type="match status" value="5"/>
</dbReference>
<reference evidence="14" key="1">
    <citation type="submission" date="2015-02" db="EMBL/GenBank/DDBJ databases">
        <title>Genome sequencing for Strongylocentrotus purpuratus.</title>
        <authorList>
            <person name="Murali S."/>
            <person name="Liu Y."/>
            <person name="Vee V."/>
            <person name="English A."/>
            <person name="Wang M."/>
            <person name="Skinner E."/>
            <person name="Han Y."/>
            <person name="Muzny D.M."/>
            <person name="Worley K.C."/>
            <person name="Gibbs R.A."/>
        </authorList>
    </citation>
    <scope>NUCLEOTIDE SEQUENCE</scope>
</reference>
<keyword evidence="6" id="KW-0677">Repeat</keyword>
<dbReference type="GO" id="GO:0005509">
    <property type="term" value="F:calcium ion binding"/>
    <property type="evidence" value="ECO:0007669"/>
    <property type="project" value="InterPro"/>
</dbReference>
<feature type="domain" description="EGF-like" evidence="12">
    <location>
        <begin position="174"/>
        <end position="212"/>
    </location>
</feature>
<evidence type="ECO:0000313" key="14">
    <source>
        <dbReference type="Proteomes" id="UP000007110"/>
    </source>
</evidence>
<feature type="domain" description="EGF-like" evidence="12">
    <location>
        <begin position="1568"/>
        <end position="1604"/>
    </location>
</feature>
<dbReference type="FunFam" id="2.10.25.10:FF:000080">
    <property type="entry name" value="Neurogenic locus notch 1"/>
    <property type="match status" value="1"/>
</dbReference>
<evidence type="ECO:0000256" key="3">
    <source>
        <dbReference type="ARBA" id="ARBA00022525"/>
    </source>
</evidence>
<dbReference type="PANTHER" id="PTHR12916">
    <property type="entry name" value="CYTOCHROME C OXIDASE POLYPEPTIDE VIC-2"/>
    <property type="match status" value="1"/>
</dbReference>
<dbReference type="GO" id="GO:0009374">
    <property type="term" value="F:biotin binding"/>
    <property type="evidence" value="ECO:0007669"/>
    <property type="project" value="InterPro"/>
</dbReference>
<keyword evidence="4 10" id="KW-0245">EGF-like domain</keyword>
<feature type="domain" description="EGF-like" evidence="12">
    <location>
        <begin position="1530"/>
        <end position="1566"/>
    </location>
</feature>
<feature type="domain" description="EGF-like" evidence="12">
    <location>
        <begin position="22"/>
        <end position="61"/>
    </location>
</feature>
<dbReference type="CDD" id="cd00054">
    <property type="entry name" value="EGF_CA"/>
    <property type="match status" value="15"/>
</dbReference>
<dbReference type="InterPro" id="IPR018097">
    <property type="entry name" value="EGF_Ca-bd_CS"/>
</dbReference>
<dbReference type="PROSITE" id="PS01186">
    <property type="entry name" value="EGF_2"/>
    <property type="match status" value="12"/>
</dbReference>
<feature type="disulfide bond" evidence="10">
    <location>
        <begin position="241"/>
        <end position="250"/>
    </location>
</feature>
<dbReference type="PRINTS" id="PR00010">
    <property type="entry name" value="EGFBLOOD"/>
</dbReference>
<feature type="disulfide bond" evidence="10">
    <location>
        <begin position="1556"/>
        <end position="1565"/>
    </location>
</feature>
<reference evidence="13" key="2">
    <citation type="submission" date="2021-01" db="UniProtKB">
        <authorList>
            <consortium name="EnsemblMetazoa"/>
        </authorList>
    </citation>
    <scope>IDENTIFICATION</scope>
</reference>
<feature type="disulfide bond" evidence="10">
    <location>
        <begin position="1442"/>
        <end position="1451"/>
    </location>
</feature>
<feature type="domain" description="EGF-like" evidence="12">
    <location>
        <begin position="1265"/>
        <end position="1301"/>
    </location>
</feature>
<dbReference type="GeneID" id="575916"/>
<feature type="domain" description="EGF-like" evidence="12">
    <location>
        <begin position="214"/>
        <end position="251"/>
    </location>
</feature>